<reference evidence="2 3" key="1">
    <citation type="submission" date="2017-01" db="EMBL/GenBank/DDBJ databases">
        <authorList>
            <person name="Mah S.A."/>
            <person name="Swanson W.J."/>
            <person name="Moy G.W."/>
            <person name="Vacquier V.D."/>
        </authorList>
    </citation>
    <scope>NUCLEOTIDE SEQUENCE [LARGE SCALE GENOMIC DNA]</scope>
    <source>
        <strain evidence="2 3">GSMNP</strain>
    </source>
</reference>
<gene>
    <name evidence="2" type="ORF">AYI70_g420</name>
</gene>
<evidence type="ECO:0000313" key="2">
    <source>
        <dbReference type="EMBL" id="OMJ26107.1"/>
    </source>
</evidence>
<dbReference type="OrthoDB" id="2400069at2759"/>
<organism evidence="2 3">
    <name type="scientific">Smittium culicis</name>
    <dbReference type="NCBI Taxonomy" id="133412"/>
    <lineage>
        <taxon>Eukaryota</taxon>
        <taxon>Fungi</taxon>
        <taxon>Fungi incertae sedis</taxon>
        <taxon>Zoopagomycota</taxon>
        <taxon>Kickxellomycotina</taxon>
        <taxon>Harpellomycetes</taxon>
        <taxon>Harpellales</taxon>
        <taxon>Legeriomycetaceae</taxon>
        <taxon>Smittium</taxon>
    </lineage>
</organism>
<feature type="compositionally biased region" description="Low complexity" evidence="1">
    <location>
        <begin position="135"/>
        <end position="164"/>
    </location>
</feature>
<name>A0A1R1YGR5_9FUNG</name>
<sequence length="693" mass="77503">MNYNPPPLNDSASTAVMKSQTALYGNKLALAQATRTIDYFVHRTIQDNPGIDTYEDPEVMIASTMRALLSDVAATVTQARLDSLNKGLELSGKPTQLVERYTKPLMDQEALDALISKKPTVKRQRIQPFRKRQQSSKNKNSISSNTATAHSTNAATTAEANPSNRTADRQDSEQPPSRGTPCYVQIGMVQTNGQPMDLRKLNQHVEDQNFKMETLSSICRMIRRKDYLMSLDLQDAFMHILESSSNVNRSPAWPPNASTTPGAQELLPVDIEIMDFDSETDEPSHTEPIILEEPVKIMERSLVLARDPGIGDLHGIQRFRVGILGQHNHTIVRKEIRGNYFHRTARNSRENLVTLLEDQYSSSSDLFPISAQSSRCSEQTDSSNRMVSVSRDIRHTKLHAWPTRRGSICLPDEQEDRTILQLVHRQPITGTELTSVQMDGVQQPLCVPTLESDRANRAEGSQGTNNDDFSYANVEIGNMVPGSDVSLCVPTFTTASNNSSARSQKRKVSALGKQALELDGLEDQRRFLETQGLGTYAVDCILSNERRVRRRSRYSSIQQRFLDWRISSEINTAISAPQIINFLAEIHTVDKLKAGSIKAYKSALLNLAENSAELSSHPMLAEFTKTLDDASIVSFVRPVLDIAPVLDTFKEWGPTSDLTVKRLTAKLCWLLSVTGFLRPSDMYRIDDERSHVT</sequence>
<evidence type="ECO:0000313" key="3">
    <source>
        <dbReference type="Proteomes" id="UP000187283"/>
    </source>
</evidence>
<proteinExistence type="predicted"/>
<dbReference type="AlphaFoldDB" id="A0A1R1YGR5"/>
<dbReference type="STRING" id="133412.A0A1R1YGR5"/>
<accession>A0A1R1YGR5</accession>
<dbReference type="EMBL" id="LSSN01000067">
    <property type="protein sequence ID" value="OMJ26107.1"/>
    <property type="molecule type" value="Genomic_DNA"/>
</dbReference>
<feature type="compositionally biased region" description="Basic residues" evidence="1">
    <location>
        <begin position="119"/>
        <end position="134"/>
    </location>
</feature>
<comment type="caution">
    <text evidence="2">The sequence shown here is derived from an EMBL/GenBank/DDBJ whole genome shotgun (WGS) entry which is preliminary data.</text>
</comment>
<protein>
    <submittedName>
        <fullName evidence="2">Uncharacterized protein</fullName>
    </submittedName>
</protein>
<dbReference type="Proteomes" id="UP000187283">
    <property type="component" value="Unassembled WGS sequence"/>
</dbReference>
<evidence type="ECO:0000256" key="1">
    <source>
        <dbReference type="SAM" id="MobiDB-lite"/>
    </source>
</evidence>
<feature type="region of interest" description="Disordered" evidence="1">
    <location>
        <begin position="116"/>
        <end position="183"/>
    </location>
</feature>
<keyword evidence="3" id="KW-1185">Reference proteome</keyword>